<evidence type="ECO:0000313" key="3">
    <source>
        <dbReference type="Proteomes" id="UP000305546"/>
    </source>
</evidence>
<feature type="transmembrane region" description="Helical" evidence="1">
    <location>
        <begin position="66"/>
        <end position="88"/>
    </location>
</feature>
<feature type="transmembrane region" description="Helical" evidence="1">
    <location>
        <begin position="95"/>
        <end position="116"/>
    </location>
</feature>
<organism evidence="2 3">
    <name type="scientific">Amycolatopsis alkalitolerans</name>
    <dbReference type="NCBI Taxonomy" id="2547244"/>
    <lineage>
        <taxon>Bacteria</taxon>
        <taxon>Bacillati</taxon>
        <taxon>Actinomycetota</taxon>
        <taxon>Actinomycetes</taxon>
        <taxon>Pseudonocardiales</taxon>
        <taxon>Pseudonocardiaceae</taxon>
        <taxon>Amycolatopsis</taxon>
    </lineage>
</organism>
<reference evidence="2 3" key="1">
    <citation type="submission" date="2019-06" db="EMBL/GenBank/DDBJ databases">
        <title>Amycolatopsis alkalitolerans sp. nov., isolated from Gastrodia elata Blume.</title>
        <authorList>
            <person name="Narsing Rao M.P."/>
            <person name="Li W.J."/>
        </authorList>
    </citation>
    <scope>NUCLEOTIDE SEQUENCE [LARGE SCALE GENOMIC DNA]</scope>
    <source>
        <strain evidence="2 3">SYSUP0005</strain>
    </source>
</reference>
<sequence length="173" mass="18253">MTAIATTRKPRRLRGSTRKAWLVTHIVASGAWIGLDVVMAVLVFTAMFTGDASVAATSYQALRLFAVWPLLIAGLVCLASGVVLGLGTKYGLIRYWWVAVKLVLNIVLTALGVLALRPGVDEAAVYGRLLAAGDAVGPAPDLVFPPIVSPTCLLIAVLLSVYKPWGRTPKGSA</sequence>
<proteinExistence type="predicted"/>
<protein>
    <recommendedName>
        <fullName evidence="4">DUF2269 domain-containing protein</fullName>
    </recommendedName>
</protein>
<evidence type="ECO:0000313" key="2">
    <source>
        <dbReference type="EMBL" id="TNC20051.1"/>
    </source>
</evidence>
<comment type="caution">
    <text evidence="2">The sequence shown here is derived from an EMBL/GenBank/DDBJ whole genome shotgun (WGS) entry which is preliminary data.</text>
</comment>
<dbReference type="Proteomes" id="UP000305546">
    <property type="component" value="Unassembled WGS sequence"/>
</dbReference>
<evidence type="ECO:0000256" key="1">
    <source>
        <dbReference type="SAM" id="Phobius"/>
    </source>
</evidence>
<keyword evidence="1" id="KW-0472">Membrane</keyword>
<feature type="transmembrane region" description="Helical" evidence="1">
    <location>
        <begin position="143"/>
        <end position="162"/>
    </location>
</feature>
<keyword evidence="1" id="KW-0812">Transmembrane</keyword>
<gene>
    <name evidence="2" type="ORF">FG385_31465</name>
</gene>
<accession>A0A5C4LSU5</accession>
<evidence type="ECO:0008006" key="4">
    <source>
        <dbReference type="Google" id="ProtNLM"/>
    </source>
</evidence>
<keyword evidence="1" id="KW-1133">Transmembrane helix</keyword>
<dbReference type="RefSeq" id="WP_139100447.1">
    <property type="nucleotide sequence ID" value="NZ_VDFW01000046.1"/>
</dbReference>
<dbReference type="AlphaFoldDB" id="A0A5C4LSU5"/>
<dbReference type="OrthoDB" id="8082651at2"/>
<dbReference type="EMBL" id="VDFW01000046">
    <property type="protein sequence ID" value="TNC20051.1"/>
    <property type="molecule type" value="Genomic_DNA"/>
</dbReference>
<feature type="transmembrane region" description="Helical" evidence="1">
    <location>
        <begin position="21"/>
        <end position="46"/>
    </location>
</feature>
<keyword evidence="3" id="KW-1185">Reference proteome</keyword>
<name>A0A5C4LSU5_9PSEU</name>